<dbReference type="InterPro" id="IPR020631">
    <property type="entry name" value="THF_DH/CycHdrlase_NAD-bd_dom"/>
</dbReference>
<comment type="caution">
    <text evidence="2">The sequence shown here is derived from an EMBL/GenBank/DDBJ whole genome shotgun (WGS) entry which is preliminary data.</text>
</comment>
<dbReference type="AlphaFoldDB" id="A0A848RHK9"/>
<dbReference type="EMBL" id="JABDSR010000003">
    <property type="protein sequence ID" value="NMW84736.1"/>
    <property type="molecule type" value="Genomic_DNA"/>
</dbReference>
<evidence type="ECO:0000313" key="3">
    <source>
        <dbReference type="Proteomes" id="UP000568273"/>
    </source>
</evidence>
<keyword evidence="3" id="KW-1185">Reference proteome</keyword>
<organism evidence="2 3">
    <name type="scientific">Peptoniphilus faecalis</name>
    <dbReference type="NCBI Taxonomy" id="2731255"/>
    <lineage>
        <taxon>Bacteria</taxon>
        <taxon>Bacillati</taxon>
        <taxon>Bacillota</taxon>
        <taxon>Tissierellia</taxon>
        <taxon>Tissierellales</taxon>
        <taxon>Peptoniphilaceae</taxon>
        <taxon>Peptoniphilus</taxon>
    </lineage>
</organism>
<sequence>MTSLLVIYDSSISDKGRDLYLKGIKKAVPDVKIKDAKVGIDGIQFDADKVIVLRPMNYKHYCYFMYQLRANYPEKDIEGVATGSLTITAEALLETIYDYYNSNIANKTVVVINQSPTVGIPLVKALIDCSLNVINLNSSYPCIDSLLANTKVDILISASGNKNFQISEALTRDIEMKIDLSNDLLDTDKITSIPTIRVLEDRLTFCEVEDEIEQQ</sequence>
<dbReference type="Proteomes" id="UP000568273">
    <property type="component" value="Unassembled WGS sequence"/>
</dbReference>
<dbReference type="Pfam" id="PF02882">
    <property type="entry name" value="THF_DHG_CYH_C"/>
    <property type="match status" value="1"/>
</dbReference>
<dbReference type="Gene3D" id="3.40.50.720">
    <property type="entry name" value="NAD(P)-binding Rossmann-like Domain"/>
    <property type="match status" value="1"/>
</dbReference>
<gene>
    <name evidence="2" type="ORF">HKO22_03120</name>
</gene>
<dbReference type="RefSeq" id="WP_169968480.1">
    <property type="nucleotide sequence ID" value="NZ_JABDSR010000003.1"/>
</dbReference>
<feature type="domain" description="Tetrahydrofolate dehydrogenase/cyclohydrolase NAD(P)-binding" evidence="1">
    <location>
        <begin position="88"/>
        <end position="171"/>
    </location>
</feature>
<name>A0A848RHK9_9FIRM</name>
<proteinExistence type="predicted"/>
<dbReference type="SUPFAM" id="SSF51735">
    <property type="entry name" value="NAD(P)-binding Rossmann-fold domains"/>
    <property type="match status" value="1"/>
</dbReference>
<accession>A0A848RHK9</accession>
<evidence type="ECO:0000259" key="1">
    <source>
        <dbReference type="Pfam" id="PF02882"/>
    </source>
</evidence>
<dbReference type="InterPro" id="IPR036291">
    <property type="entry name" value="NAD(P)-bd_dom_sf"/>
</dbReference>
<evidence type="ECO:0000313" key="2">
    <source>
        <dbReference type="EMBL" id="NMW84736.1"/>
    </source>
</evidence>
<protein>
    <recommendedName>
        <fullName evidence="1">Tetrahydrofolate dehydrogenase/cyclohydrolase NAD(P)-binding domain-containing protein</fullName>
    </recommendedName>
</protein>
<reference evidence="2" key="1">
    <citation type="submission" date="2020-04" db="EMBL/GenBank/DDBJ databases">
        <title>Peptoniphilus sp. nov. isolated from swine feces.</title>
        <authorList>
            <person name="Ryu S.W."/>
        </authorList>
    </citation>
    <scope>NUCLEOTIDE SEQUENCE [LARGE SCALE GENOMIC DNA]</scope>
    <source>
        <strain evidence="2">AGMB00490</strain>
    </source>
</reference>